<keyword evidence="2" id="KW-1185">Reference proteome</keyword>
<dbReference type="InterPro" id="IPR006015">
    <property type="entry name" value="Universal_stress_UspA"/>
</dbReference>
<dbReference type="InterPro" id="IPR014729">
    <property type="entry name" value="Rossmann-like_a/b/a_fold"/>
</dbReference>
<protein>
    <submittedName>
        <fullName evidence="3">Universal stress protein A-like protein</fullName>
    </submittedName>
</protein>
<dbReference type="GeneID" id="116304095"/>
<proteinExistence type="predicted"/>
<feature type="domain" description="UspA" evidence="1">
    <location>
        <begin position="5"/>
        <end position="150"/>
    </location>
</feature>
<organism evidence="2 3">
    <name type="scientific">Actinia tenebrosa</name>
    <name type="common">Australian red waratah sea anemone</name>
    <dbReference type="NCBI Taxonomy" id="6105"/>
    <lineage>
        <taxon>Eukaryota</taxon>
        <taxon>Metazoa</taxon>
        <taxon>Cnidaria</taxon>
        <taxon>Anthozoa</taxon>
        <taxon>Hexacorallia</taxon>
        <taxon>Actiniaria</taxon>
        <taxon>Actiniidae</taxon>
        <taxon>Actinia</taxon>
    </lineage>
</organism>
<gene>
    <name evidence="3" type="primary">LOC116304095</name>
</gene>
<evidence type="ECO:0000313" key="2">
    <source>
        <dbReference type="Proteomes" id="UP000515163"/>
    </source>
</evidence>
<dbReference type="Pfam" id="PF00582">
    <property type="entry name" value="Usp"/>
    <property type="match status" value="1"/>
</dbReference>
<dbReference type="RefSeq" id="XP_031569610.1">
    <property type="nucleotide sequence ID" value="XM_031713750.1"/>
</dbReference>
<dbReference type="PANTHER" id="PTHR46989:SF3">
    <property type="entry name" value="USPA DOMAIN-CONTAINING PROTEIN"/>
    <property type="match status" value="1"/>
</dbReference>
<name>A0A6P8ITR2_ACTTE</name>
<reference evidence="3" key="1">
    <citation type="submission" date="2025-08" db="UniProtKB">
        <authorList>
            <consortium name="RefSeq"/>
        </authorList>
    </citation>
    <scope>IDENTIFICATION</scope>
    <source>
        <tissue evidence="3">Tentacle</tissue>
    </source>
</reference>
<dbReference type="InterPro" id="IPR006016">
    <property type="entry name" value="UspA"/>
</dbReference>
<dbReference type="InParanoid" id="A0A6P8ITR2"/>
<dbReference type="CDD" id="cd23659">
    <property type="entry name" value="USP_At3g01520-like"/>
    <property type="match status" value="1"/>
</dbReference>
<dbReference type="Gene3D" id="3.40.50.620">
    <property type="entry name" value="HUPs"/>
    <property type="match status" value="1"/>
</dbReference>
<evidence type="ECO:0000259" key="1">
    <source>
        <dbReference type="Pfam" id="PF00582"/>
    </source>
</evidence>
<evidence type="ECO:0000313" key="3">
    <source>
        <dbReference type="RefSeq" id="XP_031569610.1"/>
    </source>
</evidence>
<dbReference type="Proteomes" id="UP000515163">
    <property type="component" value="Unplaced"/>
</dbReference>
<dbReference type="AlphaFoldDB" id="A0A6P8ITR2"/>
<dbReference type="PANTHER" id="PTHR46989">
    <property type="entry name" value="USP DOMAIN-CONTAINING PROTEIN"/>
    <property type="match status" value="1"/>
</dbReference>
<dbReference type="PRINTS" id="PR01438">
    <property type="entry name" value="UNVRSLSTRESS"/>
</dbReference>
<dbReference type="OrthoDB" id="5954606at2759"/>
<dbReference type="SUPFAM" id="SSF52402">
    <property type="entry name" value="Adenine nucleotide alpha hydrolases-like"/>
    <property type="match status" value="1"/>
</dbReference>
<accession>A0A6P8ITR2</accession>
<dbReference type="KEGG" id="aten:116304095"/>
<sequence length="155" mass="17170">MSSKKKVVIPVDGSEHSEKAFEWYRNHIHEKDDELLVLHVQEPPTVPSSPYPYGGTVLPDEWNKAVDQTIADAAKIIDYYGKKCQQQGLKCKLYKGSGKAGESICQLAEDQEANQILMGSRGCGKVRRTLMGSVSDYCVHHSNVPVTVIPPVKTD</sequence>